<keyword evidence="1" id="KW-0472">Membrane</keyword>
<feature type="transmembrane region" description="Helical" evidence="1">
    <location>
        <begin position="119"/>
        <end position="142"/>
    </location>
</feature>
<evidence type="ECO:0000259" key="2">
    <source>
        <dbReference type="Pfam" id="PF20152"/>
    </source>
</evidence>
<comment type="caution">
    <text evidence="3">The sequence shown here is derived from an EMBL/GenBank/DDBJ whole genome shotgun (WGS) entry which is preliminary data.</text>
</comment>
<dbReference type="InterPro" id="IPR045339">
    <property type="entry name" value="DUF6534"/>
</dbReference>
<dbReference type="OrthoDB" id="2884999at2759"/>
<reference evidence="3 4" key="1">
    <citation type="submission" date="2019-01" db="EMBL/GenBank/DDBJ databases">
        <title>Draft genome sequence of Psathyrella aberdarensis IHI B618.</title>
        <authorList>
            <person name="Buettner E."/>
            <person name="Kellner H."/>
        </authorList>
    </citation>
    <scope>NUCLEOTIDE SEQUENCE [LARGE SCALE GENOMIC DNA]</scope>
    <source>
        <strain evidence="3 4">IHI B618</strain>
    </source>
</reference>
<feature type="transmembrane region" description="Helical" evidence="1">
    <location>
        <begin position="33"/>
        <end position="54"/>
    </location>
</feature>
<evidence type="ECO:0000313" key="4">
    <source>
        <dbReference type="Proteomes" id="UP000290288"/>
    </source>
</evidence>
<feature type="transmembrane region" description="Helical" evidence="1">
    <location>
        <begin position="148"/>
        <end position="167"/>
    </location>
</feature>
<keyword evidence="1" id="KW-0812">Transmembrane</keyword>
<feature type="domain" description="DUF6534" evidence="2">
    <location>
        <begin position="81"/>
        <end position="173"/>
    </location>
</feature>
<protein>
    <recommendedName>
        <fullName evidence="2">DUF6534 domain-containing protein</fullName>
    </recommendedName>
</protein>
<evidence type="ECO:0000313" key="3">
    <source>
        <dbReference type="EMBL" id="RXW12836.1"/>
    </source>
</evidence>
<evidence type="ECO:0000256" key="1">
    <source>
        <dbReference type="SAM" id="Phobius"/>
    </source>
</evidence>
<sequence length="242" mass="26802">MDTVLKCLVMTGIYKDIVSGKAMDPTAQRDRLMIAPCIFFHFVMGFVLTTINWIRHEKLDFNLIPSSIMVALATADMTVGATVDILLAIGLCTVLWRTYLDVVSGVAGLKSGLAMIQRIVVLTINTGIWTALFTTLAIAASIKYPRTMIHIAFCFITSPVYVNMLLANLNTRSFIRKGADKVIEFDKSEALSGTPSGIRIRSTRMPMLGGSRISARDENLQIIIENTRYGKDDDISNKQFQV</sequence>
<keyword evidence="4" id="KW-1185">Reference proteome</keyword>
<dbReference type="EMBL" id="SDEE01001103">
    <property type="protein sequence ID" value="RXW12836.1"/>
    <property type="molecule type" value="Genomic_DNA"/>
</dbReference>
<name>A0A4Q2D330_9AGAR</name>
<proteinExistence type="predicted"/>
<dbReference type="AlphaFoldDB" id="A0A4Q2D330"/>
<dbReference type="Proteomes" id="UP000290288">
    <property type="component" value="Unassembled WGS sequence"/>
</dbReference>
<gene>
    <name evidence="3" type="ORF">EST38_g13019</name>
</gene>
<organism evidence="3 4">
    <name type="scientific">Candolleomyces aberdarensis</name>
    <dbReference type="NCBI Taxonomy" id="2316362"/>
    <lineage>
        <taxon>Eukaryota</taxon>
        <taxon>Fungi</taxon>
        <taxon>Dikarya</taxon>
        <taxon>Basidiomycota</taxon>
        <taxon>Agaricomycotina</taxon>
        <taxon>Agaricomycetes</taxon>
        <taxon>Agaricomycetidae</taxon>
        <taxon>Agaricales</taxon>
        <taxon>Agaricineae</taxon>
        <taxon>Psathyrellaceae</taxon>
        <taxon>Candolleomyces</taxon>
    </lineage>
</organism>
<keyword evidence="1" id="KW-1133">Transmembrane helix</keyword>
<accession>A0A4Q2D330</accession>
<dbReference type="Pfam" id="PF20152">
    <property type="entry name" value="DUF6534"/>
    <property type="match status" value="1"/>
</dbReference>